<dbReference type="InterPro" id="IPR003599">
    <property type="entry name" value="Ig_sub"/>
</dbReference>
<dbReference type="Ensembl" id="ENSSRHT00000054939.1">
    <property type="protein sequence ID" value="ENSSRHP00000053440.1"/>
    <property type="gene ID" value="ENSSRHG00000026885.1"/>
</dbReference>
<dbReference type="Pfam" id="PF13927">
    <property type="entry name" value="Ig_3"/>
    <property type="match status" value="1"/>
</dbReference>
<feature type="domain" description="Ig-like" evidence="7">
    <location>
        <begin position="121"/>
        <end position="208"/>
    </location>
</feature>
<dbReference type="Pfam" id="PF07679">
    <property type="entry name" value="I-set"/>
    <property type="match status" value="2"/>
</dbReference>
<reference evidence="8" key="1">
    <citation type="submission" date="2025-08" db="UniProtKB">
        <authorList>
            <consortium name="Ensembl"/>
        </authorList>
    </citation>
    <scope>IDENTIFICATION</scope>
</reference>
<keyword evidence="5" id="KW-0325">Glycoprotein</keyword>
<dbReference type="GO" id="GO:0098632">
    <property type="term" value="F:cell-cell adhesion mediator activity"/>
    <property type="evidence" value="ECO:0007669"/>
    <property type="project" value="TreeGrafter"/>
</dbReference>
<dbReference type="FunFam" id="2.60.40.10:FF:000026">
    <property type="entry name" value="roundabout homolog 2 isoform X1"/>
    <property type="match status" value="1"/>
</dbReference>
<dbReference type="AlphaFoldDB" id="A0A673JNI7"/>
<name>A0A673JNI7_9TELE</name>
<dbReference type="InterPro" id="IPR013098">
    <property type="entry name" value="Ig_I-set"/>
</dbReference>
<evidence type="ECO:0000313" key="8">
    <source>
        <dbReference type="Ensembl" id="ENSSRHP00000053440.1"/>
    </source>
</evidence>
<evidence type="ECO:0000256" key="1">
    <source>
        <dbReference type="ARBA" id="ARBA00004370"/>
    </source>
</evidence>
<dbReference type="Proteomes" id="UP000472270">
    <property type="component" value="Unassembled WGS sequence"/>
</dbReference>
<dbReference type="GO" id="GO:0005886">
    <property type="term" value="C:plasma membrane"/>
    <property type="evidence" value="ECO:0007669"/>
    <property type="project" value="TreeGrafter"/>
</dbReference>
<protein>
    <submittedName>
        <fullName evidence="8">Roundabout, axon guidance receptor, homolog 4 (Drosophila)</fullName>
    </submittedName>
</protein>
<reference evidence="8" key="2">
    <citation type="submission" date="2025-09" db="UniProtKB">
        <authorList>
            <consortium name="Ensembl"/>
        </authorList>
    </citation>
    <scope>IDENTIFICATION</scope>
</reference>
<evidence type="ECO:0000256" key="3">
    <source>
        <dbReference type="ARBA" id="ARBA00023136"/>
    </source>
</evidence>
<dbReference type="Gene3D" id="2.60.40.10">
    <property type="entry name" value="Immunoglobulins"/>
    <property type="match status" value="3"/>
</dbReference>
<keyword evidence="2" id="KW-0677">Repeat</keyword>
<accession>A0A673JNI7</accession>
<keyword evidence="9" id="KW-1185">Reference proteome</keyword>
<evidence type="ECO:0000259" key="7">
    <source>
        <dbReference type="PROSITE" id="PS50835"/>
    </source>
</evidence>
<dbReference type="CDD" id="cd07693">
    <property type="entry name" value="IgC_1_Robo"/>
    <property type="match status" value="1"/>
</dbReference>
<sequence length="363" mass="39512">KISPPLRLRFRSVQEIGLPRIIHHPSDVVVRVGSPATLSCRAEGNPKPTIQWLRNGQPLDTDKMDAQSQPVVLPEGSLFFFSVIPGRKSQSHEAVYACVARNSAGVATSRNASLHIAALREEFRVQPSDVEVAVGEVAVMNCSPPVGHPEPNVTWRKDGILINSSNENYTELNGKLIIAPAQKNDSGVYSCIASNTVGVRESRAARLSILEDVSVQLGASAQFFCEADGDPMPSVEWSREKAPLPNGRYLINPDHSLQIHYVTAQDTGRYTCTAENKLGVSVASAQLLVEGKNHAICIPLTFMASRHPCSLFCCLSVCSCSRLCHSLIILKALRCCIALSCRPSQTGQLKGFLSLAFTHMWDL</sequence>
<keyword evidence="4" id="KW-1015">Disulfide bond</keyword>
<evidence type="ECO:0000313" key="9">
    <source>
        <dbReference type="Proteomes" id="UP000472270"/>
    </source>
</evidence>
<keyword evidence="6" id="KW-0393">Immunoglobulin domain</keyword>
<dbReference type="GO" id="GO:0007411">
    <property type="term" value="P:axon guidance"/>
    <property type="evidence" value="ECO:0007669"/>
    <property type="project" value="TreeGrafter"/>
</dbReference>
<dbReference type="GO" id="GO:0007156">
    <property type="term" value="P:homophilic cell adhesion via plasma membrane adhesion molecules"/>
    <property type="evidence" value="ECO:0007669"/>
    <property type="project" value="TreeGrafter"/>
</dbReference>
<dbReference type="InterPro" id="IPR007110">
    <property type="entry name" value="Ig-like_dom"/>
</dbReference>
<dbReference type="FunFam" id="2.60.40.10:FF:000004">
    <property type="entry name" value="DCC isoform 1"/>
    <property type="match status" value="1"/>
</dbReference>
<dbReference type="PANTHER" id="PTHR10075:SF103">
    <property type="entry name" value="ROUNDABOUT HOMOLOG 4"/>
    <property type="match status" value="1"/>
</dbReference>
<dbReference type="InterPro" id="IPR003598">
    <property type="entry name" value="Ig_sub2"/>
</dbReference>
<evidence type="ECO:0000256" key="4">
    <source>
        <dbReference type="ARBA" id="ARBA00023157"/>
    </source>
</evidence>
<dbReference type="PANTHER" id="PTHR10075">
    <property type="entry name" value="BASIGIN RELATED"/>
    <property type="match status" value="1"/>
</dbReference>
<dbReference type="SMART" id="SM00408">
    <property type="entry name" value="IGc2"/>
    <property type="match status" value="3"/>
</dbReference>
<feature type="domain" description="Ig-like" evidence="7">
    <location>
        <begin position="218"/>
        <end position="290"/>
    </location>
</feature>
<comment type="subcellular location">
    <subcellularLocation>
        <location evidence="1">Membrane</location>
    </subcellularLocation>
</comment>
<dbReference type="SMART" id="SM00409">
    <property type="entry name" value="IG"/>
    <property type="match status" value="3"/>
</dbReference>
<keyword evidence="3" id="KW-0472">Membrane</keyword>
<proteinExistence type="predicted"/>
<dbReference type="GO" id="GO:0030424">
    <property type="term" value="C:axon"/>
    <property type="evidence" value="ECO:0007669"/>
    <property type="project" value="TreeGrafter"/>
</dbReference>
<evidence type="ECO:0000256" key="2">
    <source>
        <dbReference type="ARBA" id="ARBA00022737"/>
    </source>
</evidence>
<dbReference type="InterPro" id="IPR036179">
    <property type="entry name" value="Ig-like_dom_sf"/>
</dbReference>
<dbReference type="GO" id="GO:0070593">
    <property type="term" value="P:dendrite self-avoidance"/>
    <property type="evidence" value="ECO:0007669"/>
    <property type="project" value="TreeGrafter"/>
</dbReference>
<organism evidence="8 9">
    <name type="scientific">Sinocyclocheilus rhinocerous</name>
    <dbReference type="NCBI Taxonomy" id="307959"/>
    <lineage>
        <taxon>Eukaryota</taxon>
        <taxon>Metazoa</taxon>
        <taxon>Chordata</taxon>
        <taxon>Craniata</taxon>
        <taxon>Vertebrata</taxon>
        <taxon>Euteleostomi</taxon>
        <taxon>Actinopterygii</taxon>
        <taxon>Neopterygii</taxon>
        <taxon>Teleostei</taxon>
        <taxon>Ostariophysi</taxon>
        <taxon>Cypriniformes</taxon>
        <taxon>Cyprinidae</taxon>
        <taxon>Cyprininae</taxon>
        <taxon>Sinocyclocheilus</taxon>
    </lineage>
</organism>
<dbReference type="SUPFAM" id="SSF48726">
    <property type="entry name" value="Immunoglobulin"/>
    <property type="match status" value="3"/>
</dbReference>
<feature type="domain" description="Ig-like" evidence="7">
    <location>
        <begin position="19"/>
        <end position="113"/>
    </location>
</feature>
<evidence type="ECO:0000256" key="5">
    <source>
        <dbReference type="ARBA" id="ARBA00023180"/>
    </source>
</evidence>
<dbReference type="InterPro" id="IPR013783">
    <property type="entry name" value="Ig-like_fold"/>
</dbReference>
<evidence type="ECO:0000256" key="6">
    <source>
        <dbReference type="ARBA" id="ARBA00023319"/>
    </source>
</evidence>
<dbReference type="FunFam" id="2.60.40.10:FF:000840">
    <property type="entry name" value="Roundabout guidance receptor 4"/>
    <property type="match status" value="1"/>
</dbReference>
<dbReference type="PROSITE" id="PS50835">
    <property type="entry name" value="IG_LIKE"/>
    <property type="match status" value="3"/>
</dbReference>